<keyword evidence="3" id="KW-1185">Reference proteome</keyword>
<proteinExistence type="predicted"/>
<evidence type="ECO:0000256" key="1">
    <source>
        <dbReference type="SAM" id="MobiDB-lite"/>
    </source>
</evidence>
<protein>
    <submittedName>
        <fullName evidence="2">Uncharacterized protein</fullName>
    </submittedName>
</protein>
<dbReference type="AlphaFoldDB" id="A0A124EDC5"/>
<reference evidence="2 3" key="1">
    <citation type="submission" date="2015-11" db="EMBL/GenBank/DDBJ databases">
        <title>Genome-wide analysis reveals the secondary metabolome in Streptomyces kanasensis ZX01.</title>
        <authorList>
            <person name="Zhang G."/>
            <person name="Han L."/>
            <person name="Feng J."/>
            <person name="Zhang X."/>
        </authorList>
    </citation>
    <scope>NUCLEOTIDE SEQUENCE [LARGE SCALE GENOMIC DNA]</scope>
    <source>
        <strain evidence="2 3">ZX01</strain>
    </source>
</reference>
<comment type="caution">
    <text evidence="2">The sequence shown here is derived from an EMBL/GenBank/DDBJ whole genome shotgun (WGS) entry which is preliminary data.</text>
</comment>
<gene>
    <name evidence="2" type="ORF">ATE80_01730</name>
</gene>
<name>A0A124EDC5_9ACTN</name>
<dbReference type="Proteomes" id="UP000054011">
    <property type="component" value="Unassembled WGS sequence"/>
</dbReference>
<feature type="region of interest" description="Disordered" evidence="1">
    <location>
        <begin position="1"/>
        <end position="22"/>
    </location>
</feature>
<dbReference type="EMBL" id="LNSV01000003">
    <property type="protein sequence ID" value="KUH40343.1"/>
    <property type="molecule type" value="Genomic_DNA"/>
</dbReference>
<sequence>MSDLSNGELTERGTRSVRATAATLGEVTRKAIDSTVRPNERPLFDIQNRSVLVTRRTRTPAEVAGPVQGRGPVHAVQTVIRLSGA</sequence>
<organism evidence="2 3">
    <name type="scientific">Streptomyces kanasensis</name>
    <dbReference type="NCBI Taxonomy" id="936756"/>
    <lineage>
        <taxon>Bacteria</taxon>
        <taxon>Bacillati</taxon>
        <taxon>Actinomycetota</taxon>
        <taxon>Actinomycetes</taxon>
        <taxon>Kitasatosporales</taxon>
        <taxon>Streptomycetaceae</taxon>
        <taxon>Streptomyces</taxon>
    </lineage>
</organism>
<accession>A0A124EDC5</accession>
<evidence type="ECO:0000313" key="2">
    <source>
        <dbReference type="EMBL" id="KUH40343.1"/>
    </source>
</evidence>
<evidence type="ECO:0000313" key="3">
    <source>
        <dbReference type="Proteomes" id="UP000054011"/>
    </source>
</evidence>